<dbReference type="Proteomes" id="UP000789920">
    <property type="component" value="Unassembled WGS sequence"/>
</dbReference>
<comment type="caution">
    <text evidence="1">The sequence shown here is derived from an EMBL/GenBank/DDBJ whole genome shotgun (WGS) entry which is preliminary data.</text>
</comment>
<keyword evidence="2" id="KW-1185">Reference proteome</keyword>
<protein>
    <submittedName>
        <fullName evidence="1">295_t:CDS:1</fullName>
    </submittedName>
</protein>
<sequence>ALKTKNKTLNDENKNLQNIDEKCKKLVEENEKLSLLNKELTEKNDKLVYEVHGNKNKKLEKENAQILNNSRYEKLLNTNQELQKENEIATYQNERLTNEKEQFVKKICEKRLEYEEKEKKYTILDEKIDIILDNFSFEVVFPLNDTEEKMEKIVELCDKITQIN</sequence>
<feature type="non-terminal residue" evidence="1">
    <location>
        <position position="1"/>
    </location>
</feature>
<reference evidence="1" key="1">
    <citation type="submission" date="2021-06" db="EMBL/GenBank/DDBJ databases">
        <authorList>
            <person name="Kallberg Y."/>
            <person name="Tangrot J."/>
            <person name="Rosling A."/>
        </authorList>
    </citation>
    <scope>NUCLEOTIDE SEQUENCE</scope>
    <source>
        <strain evidence="1">MA461A</strain>
    </source>
</reference>
<gene>
    <name evidence="1" type="ORF">RPERSI_LOCUS24187</name>
</gene>
<organism evidence="1 2">
    <name type="scientific">Racocetra persica</name>
    <dbReference type="NCBI Taxonomy" id="160502"/>
    <lineage>
        <taxon>Eukaryota</taxon>
        <taxon>Fungi</taxon>
        <taxon>Fungi incertae sedis</taxon>
        <taxon>Mucoromycota</taxon>
        <taxon>Glomeromycotina</taxon>
        <taxon>Glomeromycetes</taxon>
        <taxon>Diversisporales</taxon>
        <taxon>Gigasporaceae</taxon>
        <taxon>Racocetra</taxon>
    </lineage>
</organism>
<proteinExistence type="predicted"/>
<dbReference type="EMBL" id="CAJVQC010077138">
    <property type="protein sequence ID" value="CAG8815296.1"/>
    <property type="molecule type" value="Genomic_DNA"/>
</dbReference>
<name>A0ACA9RX48_9GLOM</name>
<accession>A0ACA9RX48</accession>
<evidence type="ECO:0000313" key="2">
    <source>
        <dbReference type="Proteomes" id="UP000789920"/>
    </source>
</evidence>
<evidence type="ECO:0000313" key="1">
    <source>
        <dbReference type="EMBL" id="CAG8815296.1"/>
    </source>
</evidence>